<evidence type="ECO:0000313" key="3">
    <source>
        <dbReference type="Proteomes" id="UP000288943"/>
    </source>
</evidence>
<dbReference type="GeneID" id="95378106"/>
<proteinExistence type="predicted"/>
<dbReference type="Proteomes" id="UP001527202">
    <property type="component" value="Unassembled WGS sequence"/>
</dbReference>
<protein>
    <submittedName>
        <fullName evidence="2">Uncharacterized protein</fullName>
    </submittedName>
</protein>
<sequence>MEANLDLLRHLAQIHRPVDSDANDIWHYMILNMEEDALDPPALQAVASALESETNQGIGFREIQFERVLEHPELVEMEYYETNLVCPRESLAAHIRKILLLYDAGMEA</sequence>
<dbReference type="EMBL" id="CP026520">
    <property type="protein sequence ID" value="QAV20815.1"/>
    <property type="molecule type" value="Genomic_DNA"/>
</dbReference>
<reference evidence="1 4" key="2">
    <citation type="submission" date="2022-05" db="EMBL/GenBank/DDBJ databases">
        <title>Genome Sequencing of Bee-Associated Microbes.</title>
        <authorList>
            <person name="Dunlap C."/>
        </authorList>
    </citation>
    <scope>NUCLEOTIDE SEQUENCE [LARGE SCALE GENOMIC DNA]</scope>
    <source>
        <strain evidence="1 4">NRRL B-23120</strain>
    </source>
</reference>
<dbReference type="EMBL" id="JAMDMJ010000020">
    <property type="protein sequence ID" value="MCY9597339.1"/>
    <property type="molecule type" value="Genomic_DNA"/>
</dbReference>
<evidence type="ECO:0000313" key="1">
    <source>
        <dbReference type="EMBL" id="MCY9597339.1"/>
    </source>
</evidence>
<dbReference type="Proteomes" id="UP000288943">
    <property type="component" value="Chromosome"/>
</dbReference>
<dbReference type="AlphaFoldDB" id="A0A410X2H9"/>
<organism evidence="2 3">
    <name type="scientific">Paenibacillus chitinolyticus</name>
    <dbReference type="NCBI Taxonomy" id="79263"/>
    <lineage>
        <taxon>Bacteria</taxon>
        <taxon>Bacillati</taxon>
        <taxon>Bacillota</taxon>
        <taxon>Bacilli</taxon>
        <taxon>Bacillales</taxon>
        <taxon>Paenibacillaceae</taxon>
        <taxon>Paenibacillus</taxon>
    </lineage>
</organism>
<dbReference type="KEGG" id="pchi:PC41400_25270"/>
<name>A0A410X2H9_9BACL</name>
<dbReference type="RefSeq" id="WP_042233366.1">
    <property type="nucleotide sequence ID" value="NZ_CP026520.1"/>
</dbReference>
<reference evidence="2 3" key="1">
    <citation type="submission" date="2018-01" db="EMBL/GenBank/DDBJ databases">
        <title>The whole genome sequencing and assembly of Paenibacillus chitinolyticus KCCM 41400 strain.</title>
        <authorList>
            <person name="Kim J.-Y."/>
            <person name="Park M.-K."/>
            <person name="Lee Y.-J."/>
            <person name="Yi H."/>
            <person name="Bahn Y.-S."/>
            <person name="Kim J.F."/>
            <person name="Lee D.-W."/>
        </authorList>
    </citation>
    <scope>NUCLEOTIDE SEQUENCE [LARGE SCALE GENOMIC DNA]</scope>
    <source>
        <strain evidence="2 3">KCCM 41400</strain>
    </source>
</reference>
<gene>
    <name evidence="1" type="ORF">M5X16_16380</name>
    <name evidence="2" type="ORF">PC41400_25270</name>
</gene>
<accession>A0A410X2H9</accession>
<keyword evidence="4" id="KW-1185">Reference proteome</keyword>
<evidence type="ECO:0000313" key="4">
    <source>
        <dbReference type="Proteomes" id="UP001527202"/>
    </source>
</evidence>
<dbReference type="OrthoDB" id="2612674at2"/>
<evidence type="ECO:0000313" key="2">
    <source>
        <dbReference type="EMBL" id="QAV20815.1"/>
    </source>
</evidence>